<dbReference type="Pfam" id="PF11706">
    <property type="entry name" value="zf-CGNR"/>
    <property type="match status" value="1"/>
</dbReference>
<sequence length="221" mass="23250">MTATRTSRAAEDWIFDGGALALDFLNTLRDRTRRPRETLHTTEDLVEWFDCALAAGAVVPPGAAIPAQAPPGGRSTEAAQIPGADEARIGGGSARLLAEARRLRAAIDALLSPGLHPTAADARRINRRARGAPVPRLDEDHPDRTVAVGFGARDVLGAVAADAIALVAAGEAKGVKVCAHERCGLRFLDQSRGGRRKWCSMERCGNRAKAARHAAGKATVG</sequence>
<keyword evidence="4" id="KW-1185">Reference proteome</keyword>
<dbReference type="EMBL" id="BMFY01000007">
    <property type="protein sequence ID" value="GGA16547.1"/>
    <property type="molecule type" value="Genomic_DNA"/>
</dbReference>
<accession>A0A8J2TYL9</accession>
<dbReference type="InterPro" id="IPR010852">
    <property type="entry name" value="ABATE"/>
</dbReference>
<dbReference type="InterPro" id="IPR021005">
    <property type="entry name" value="Znf_CGNR"/>
</dbReference>
<dbReference type="Pfam" id="PF07336">
    <property type="entry name" value="ABATE"/>
    <property type="match status" value="1"/>
</dbReference>
<protein>
    <recommendedName>
        <fullName evidence="2">Zinc finger CGNR domain-containing protein</fullName>
    </recommendedName>
</protein>
<reference evidence="3" key="1">
    <citation type="journal article" date="2014" name="Int. J. Syst. Evol. Microbiol.">
        <title>Complete genome sequence of Corynebacterium casei LMG S-19264T (=DSM 44701T), isolated from a smear-ripened cheese.</title>
        <authorList>
            <consortium name="US DOE Joint Genome Institute (JGI-PGF)"/>
            <person name="Walter F."/>
            <person name="Albersmeier A."/>
            <person name="Kalinowski J."/>
            <person name="Ruckert C."/>
        </authorList>
    </citation>
    <scope>NUCLEOTIDE SEQUENCE</scope>
    <source>
        <strain evidence="3">CGMCC 1.12785</strain>
    </source>
</reference>
<name>A0A8J2TYL9_9MICO</name>
<feature type="region of interest" description="Disordered" evidence="1">
    <location>
        <begin position="121"/>
        <end position="140"/>
    </location>
</feature>
<evidence type="ECO:0000313" key="4">
    <source>
        <dbReference type="Proteomes" id="UP000616114"/>
    </source>
</evidence>
<dbReference type="Gene3D" id="1.10.3300.10">
    <property type="entry name" value="Jann2411-like domain"/>
    <property type="match status" value="1"/>
</dbReference>
<dbReference type="PANTHER" id="PTHR35525">
    <property type="entry name" value="BLL6575 PROTEIN"/>
    <property type="match status" value="1"/>
</dbReference>
<dbReference type="AlphaFoldDB" id="A0A8J2TYL9"/>
<dbReference type="PANTHER" id="PTHR35525:SF3">
    <property type="entry name" value="BLL6575 PROTEIN"/>
    <property type="match status" value="1"/>
</dbReference>
<evidence type="ECO:0000256" key="1">
    <source>
        <dbReference type="SAM" id="MobiDB-lite"/>
    </source>
</evidence>
<organism evidence="3 4">
    <name type="scientific">Sediminivirga luteola</name>
    <dbReference type="NCBI Taxonomy" id="1774748"/>
    <lineage>
        <taxon>Bacteria</taxon>
        <taxon>Bacillati</taxon>
        <taxon>Actinomycetota</taxon>
        <taxon>Actinomycetes</taxon>
        <taxon>Micrococcales</taxon>
        <taxon>Brevibacteriaceae</taxon>
        <taxon>Sediminivirga</taxon>
    </lineage>
</organism>
<proteinExistence type="predicted"/>
<dbReference type="SUPFAM" id="SSF160904">
    <property type="entry name" value="Jann2411-like"/>
    <property type="match status" value="1"/>
</dbReference>
<dbReference type="RefSeq" id="WP_188550713.1">
    <property type="nucleotide sequence ID" value="NZ_BMFY01000007.1"/>
</dbReference>
<dbReference type="Proteomes" id="UP000616114">
    <property type="component" value="Unassembled WGS sequence"/>
</dbReference>
<gene>
    <name evidence="3" type="ORF">GCM10011333_19580</name>
</gene>
<feature type="domain" description="Zinc finger CGNR" evidence="2">
    <location>
        <begin position="175"/>
        <end position="215"/>
    </location>
</feature>
<evidence type="ECO:0000313" key="3">
    <source>
        <dbReference type="EMBL" id="GGA16547.1"/>
    </source>
</evidence>
<evidence type="ECO:0000259" key="2">
    <source>
        <dbReference type="Pfam" id="PF11706"/>
    </source>
</evidence>
<dbReference type="InterPro" id="IPR023286">
    <property type="entry name" value="ABATE_dom_sf"/>
</dbReference>
<reference evidence="3" key="2">
    <citation type="submission" date="2020-09" db="EMBL/GenBank/DDBJ databases">
        <authorList>
            <person name="Sun Q."/>
            <person name="Zhou Y."/>
        </authorList>
    </citation>
    <scope>NUCLEOTIDE SEQUENCE</scope>
    <source>
        <strain evidence="3">CGMCC 1.12785</strain>
    </source>
</reference>
<comment type="caution">
    <text evidence="3">The sequence shown here is derived from an EMBL/GenBank/DDBJ whole genome shotgun (WGS) entry which is preliminary data.</text>
</comment>